<evidence type="ECO:0000313" key="3">
    <source>
        <dbReference type="EMBL" id="ABI67540.1"/>
    </source>
</evidence>
<name>Q0B0G4_SYNWW</name>
<dbReference type="STRING" id="335541.Swol_0188"/>
<organism evidence="3 4">
    <name type="scientific">Syntrophomonas wolfei subsp. wolfei (strain DSM 2245B / Goettingen)</name>
    <dbReference type="NCBI Taxonomy" id="335541"/>
    <lineage>
        <taxon>Bacteria</taxon>
        <taxon>Bacillati</taxon>
        <taxon>Bacillota</taxon>
        <taxon>Clostridia</taxon>
        <taxon>Eubacteriales</taxon>
        <taxon>Syntrophomonadaceae</taxon>
        <taxon>Syntrophomonas</taxon>
    </lineage>
</organism>
<feature type="domain" description="Phosphoribosyltransferase" evidence="2">
    <location>
        <begin position="145"/>
        <end position="232"/>
    </location>
</feature>
<dbReference type="EMBL" id="CP000448">
    <property type="protein sequence ID" value="ABI67540.1"/>
    <property type="molecule type" value="Genomic_DNA"/>
</dbReference>
<gene>
    <name evidence="3" type="ordered locus">Swol_0188</name>
</gene>
<keyword evidence="3" id="KW-0808">Transferase</keyword>
<keyword evidence="4" id="KW-1185">Reference proteome</keyword>
<dbReference type="SUPFAM" id="SSF53271">
    <property type="entry name" value="PRTase-like"/>
    <property type="match status" value="1"/>
</dbReference>
<dbReference type="Pfam" id="PF00156">
    <property type="entry name" value="Pribosyltran"/>
    <property type="match status" value="1"/>
</dbReference>
<sequence length="239" mass="27446">MIDLIMDILFPQTACYICREPGRYSCRYPWCDACEDEMDRLKKCLSLCDHCGKYLGEGENLCVECRQNPPSFNIARAVGPYEEPFRIAVKVFKFLGRKQLAKKMGDMMAEVVEREPRFWPLDIIVPVPISQGNLRQRGFNQTELLARQIGRRLKIAVEPGILVRIKETPSQRELTREEREKNLLYAFKVTQPQKVLGKKILLVDDVYTTGSTIRECTRVLLEAGAERVSVITWAIGKGF</sequence>
<dbReference type="Proteomes" id="UP000001968">
    <property type="component" value="Chromosome"/>
</dbReference>
<dbReference type="InterPro" id="IPR051910">
    <property type="entry name" value="ComF/GntX_DNA_util-trans"/>
</dbReference>
<reference evidence="4" key="1">
    <citation type="journal article" date="2010" name="Environ. Microbiol.">
        <title>The genome of Syntrophomonas wolfei: new insights into syntrophic metabolism and biohydrogen production.</title>
        <authorList>
            <person name="Sieber J.R."/>
            <person name="Sims D.R."/>
            <person name="Han C."/>
            <person name="Kim E."/>
            <person name="Lykidis A."/>
            <person name="Lapidus A.L."/>
            <person name="McDonnald E."/>
            <person name="Rohlin L."/>
            <person name="Culley D.E."/>
            <person name="Gunsalus R."/>
            <person name="McInerney M.J."/>
        </authorList>
    </citation>
    <scope>NUCLEOTIDE SEQUENCE [LARGE SCALE GENOMIC DNA]</scope>
    <source>
        <strain evidence="4">DSM 2245B / Goettingen</strain>
    </source>
</reference>
<evidence type="ECO:0000256" key="1">
    <source>
        <dbReference type="ARBA" id="ARBA00008007"/>
    </source>
</evidence>
<dbReference type="InterPro" id="IPR000836">
    <property type="entry name" value="PRTase_dom"/>
</dbReference>
<dbReference type="eggNOG" id="COG1040">
    <property type="taxonomic scope" value="Bacteria"/>
</dbReference>
<dbReference type="GO" id="GO:0016757">
    <property type="term" value="F:glycosyltransferase activity"/>
    <property type="evidence" value="ECO:0007669"/>
    <property type="project" value="UniProtKB-KW"/>
</dbReference>
<dbReference type="PANTHER" id="PTHR47505:SF1">
    <property type="entry name" value="DNA UTILIZATION PROTEIN YHGH"/>
    <property type="match status" value="1"/>
</dbReference>
<dbReference type="CDD" id="cd06223">
    <property type="entry name" value="PRTases_typeI"/>
    <property type="match status" value="1"/>
</dbReference>
<dbReference type="InterPro" id="IPR029057">
    <property type="entry name" value="PRTase-like"/>
</dbReference>
<dbReference type="RefSeq" id="WP_011639649.1">
    <property type="nucleotide sequence ID" value="NC_008346.1"/>
</dbReference>
<keyword evidence="3" id="KW-0328">Glycosyltransferase</keyword>
<comment type="similarity">
    <text evidence="1">Belongs to the ComF/GntX family.</text>
</comment>
<dbReference type="KEGG" id="swo:Swol_0188"/>
<dbReference type="AlphaFoldDB" id="Q0B0G4"/>
<proteinExistence type="inferred from homology"/>
<evidence type="ECO:0000259" key="2">
    <source>
        <dbReference type="Pfam" id="PF00156"/>
    </source>
</evidence>
<protein>
    <submittedName>
        <fullName evidence="3">Phosphoribosyltransferase</fullName>
    </submittedName>
</protein>
<dbReference type="OrthoDB" id="9779910at2"/>
<accession>Q0B0G4</accession>
<dbReference type="HOGENOM" id="CLU_054549_0_0_9"/>
<evidence type="ECO:0000313" key="4">
    <source>
        <dbReference type="Proteomes" id="UP000001968"/>
    </source>
</evidence>
<dbReference type="PANTHER" id="PTHR47505">
    <property type="entry name" value="DNA UTILIZATION PROTEIN YHGH"/>
    <property type="match status" value="1"/>
</dbReference>
<dbReference type="Gene3D" id="3.40.50.2020">
    <property type="match status" value="1"/>
</dbReference>